<feature type="compositionally biased region" description="Basic and acidic residues" evidence="1">
    <location>
        <begin position="93"/>
        <end position="107"/>
    </location>
</feature>
<dbReference type="EMBL" id="CAKAEH010001536">
    <property type="protein sequence ID" value="CAG9537297.1"/>
    <property type="molecule type" value="Genomic_DNA"/>
</dbReference>
<dbReference type="Proteomes" id="UP000746747">
    <property type="component" value="Unassembled WGS sequence"/>
</dbReference>
<name>A0A8J2Q8D4_9BILA</name>
<gene>
    <name evidence="2" type="ORF">CJOHNSTONI_LOCUS7129</name>
</gene>
<organism evidence="2 3">
    <name type="scientific">Cercopithifilaria johnstoni</name>
    <dbReference type="NCBI Taxonomy" id="2874296"/>
    <lineage>
        <taxon>Eukaryota</taxon>
        <taxon>Metazoa</taxon>
        <taxon>Ecdysozoa</taxon>
        <taxon>Nematoda</taxon>
        <taxon>Chromadorea</taxon>
        <taxon>Rhabditida</taxon>
        <taxon>Spirurina</taxon>
        <taxon>Spiruromorpha</taxon>
        <taxon>Filarioidea</taxon>
        <taxon>Onchocercidae</taxon>
        <taxon>Cercopithifilaria</taxon>
    </lineage>
</organism>
<evidence type="ECO:0000313" key="3">
    <source>
        <dbReference type="Proteomes" id="UP000746747"/>
    </source>
</evidence>
<evidence type="ECO:0000256" key="1">
    <source>
        <dbReference type="SAM" id="MobiDB-lite"/>
    </source>
</evidence>
<protein>
    <submittedName>
        <fullName evidence="2">Uncharacterized protein</fullName>
    </submittedName>
</protein>
<dbReference type="OrthoDB" id="5839255at2759"/>
<sequence>MLKQKKLDEALRAGAASRRVNVDKLMGSTIHALINYNIEFTPASTSQNTIEDGSVKYILLKPENEPTKKRHVINNVQFKKKVAKFGVLKFQHEQHNKEVKQNAENRKSARKKRSGIIEKCQQKKRQQVNES</sequence>
<reference evidence="2" key="1">
    <citation type="submission" date="2021-09" db="EMBL/GenBank/DDBJ databases">
        <authorList>
            <consortium name="Pathogen Informatics"/>
        </authorList>
    </citation>
    <scope>NUCLEOTIDE SEQUENCE</scope>
</reference>
<evidence type="ECO:0000313" key="2">
    <source>
        <dbReference type="EMBL" id="CAG9537297.1"/>
    </source>
</evidence>
<dbReference type="AlphaFoldDB" id="A0A8J2Q8D4"/>
<accession>A0A8J2Q8D4</accession>
<feature type="compositionally biased region" description="Basic residues" evidence="1">
    <location>
        <begin position="122"/>
        <end position="131"/>
    </location>
</feature>
<feature type="region of interest" description="Disordered" evidence="1">
    <location>
        <begin position="93"/>
        <end position="131"/>
    </location>
</feature>
<comment type="caution">
    <text evidence="2">The sequence shown here is derived from an EMBL/GenBank/DDBJ whole genome shotgun (WGS) entry which is preliminary data.</text>
</comment>
<proteinExistence type="predicted"/>
<keyword evidence="3" id="KW-1185">Reference proteome</keyword>